<keyword evidence="1" id="KW-0472">Membrane</keyword>
<keyword evidence="3" id="KW-1185">Reference proteome</keyword>
<reference evidence="2" key="2">
    <citation type="submission" date="2022-01" db="EMBL/GenBank/DDBJ databases">
        <authorList>
            <person name="Yamashiro T."/>
            <person name="Shiraishi A."/>
            <person name="Satake H."/>
            <person name="Nakayama K."/>
        </authorList>
    </citation>
    <scope>NUCLEOTIDE SEQUENCE</scope>
</reference>
<dbReference type="EMBL" id="BQNB010010545">
    <property type="protein sequence ID" value="GJS78725.1"/>
    <property type="molecule type" value="Genomic_DNA"/>
</dbReference>
<dbReference type="Proteomes" id="UP001151760">
    <property type="component" value="Unassembled WGS sequence"/>
</dbReference>
<comment type="caution">
    <text evidence="2">The sequence shown here is derived from an EMBL/GenBank/DDBJ whole genome shotgun (WGS) entry which is preliminary data.</text>
</comment>
<sequence>MISSIPIIGSISSEGFLSFILLLVVIIVTVVIVAVILVVVVVVIVGVVIVVAIIRIVVVVMIIRVVVIVGGWVYAFHQDKASLVRVPVANVTLSSSTHLLRENTDSVRLNQRMSLIAPFRTIEVERVDSL</sequence>
<evidence type="ECO:0008006" key="4">
    <source>
        <dbReference type="Google" id="ProtNLM"/>
    </source>
</evidence>
<keyword evidence="1" id="KW-0812">Transmembrane</keyword>
<name>A0ABQ4YMH3_9ASTR</name>
<gene>
    <name evidence="2" type="ORF">Tco_0728606</name>
</gene>
<reference evidence="2" key="1">
    <citation type="journal article" date="2022" name="Int. J. Mol. Sci.">
        <title>Draft Genome of Tanacetum Coccineum: Genomic Comparison of Closely Related Tanacetum-Family Plants.</title>
        <authorList>
            <person name="Yamashiro T."/>
            <person name="Shiraishi A."/>
            <person name="Nakayama K."/>
            <person name="Satake H."/>
        </authorList>
    </citation>
    <scope>NUCLEOTIDE SEQUENCE</scope>
</reference>
<proteinExistence type="predicted"/>
<evidence type="ECO:0000256" key="1">
    <source>
        <dbReference type="SAM" id="Phobius"/>
    </source>
</evidence>
<accession>A0ABQ4YMH3</accession>
<protein>
    <recommendedName>
        <fullName evidence="4">ABC transmembrane type-1 domain-containing protein</fullName>
    </recommendedName>
</protein>
<evidence type="ECO:0000313" key="3">
    <source>
        <dbReference type="Proteomes" id="UP001151760"/>
    </source>
</evidence>
<organism evidence="2 3">
    <name type="scientific">Tanacetum coccineum</name>
    <dbReference type="NCBI Taxonomy" id="301880"/>
    <lineage>
        <taxon>Eukaryota</taxon>
        <taxon>Viridiplantae</taxon>
        <taxon>Streptophyta</taxon>
        <taxon>Embryophyta</taxon>
        <taxon>Tracheophyta</taxon>
        <taxon>Spermatophyta</taxon>
        <taxon>Magnoliopsida</taxon>
        <taxon>eudicotyledons</taxon>
        <taxon>Gunneridae</taxon>
        <taxon>Pentapetalae</taxon>
        <taxon>asterids</taxon>
        <taxon>campanulids</taxon>
        <taxon>Asterales</taxon>
        <taxon>Asteraceae</taxon>
        <taxon>Asteroideae</taxon>
        <taxon>Anthemideae</taxon>
        <taxon>Anthemidinae</taxon>
        <taxon>Tanacetum</taxon>
    </lineage>
</organism>
<feature type="transmembrane region" description="Helical" evidence="1">
    <location>
        <begin position="53"/>
        <end position="75"/>
    </location>
</feature>
<keyword evidence="1" id="KW-1133">Transmembrane helix</keyword>
<feature type="transmembrane region" description="Helical" evidence="1">
    <location>
        <begin position="20"/>
        <end position="47"/>
    </location>
</feature>
<evidence type="ECO:0000313" key="2">
    <source>
        <dbReference type="EMBL" id="GJS78725.1"/>
    </source>
</evidence>